<evidence type="ECO:0000313" key="2">
    <source>
        <dbReference type="EMBL" id="QDK92313.1"/>
    </source>
</evidence>
<dbReference type="Proteomes" id="UP000318138">
    <property type="component" value="Plasmid unnamed2"/>
</dbReference>
<keyword evidence="3" id="KW-1185">Reference proteome</keyword>
<sequence length="146" mass="15922">MVTTIGKSKMWVGIIVVLSLLLVSFSPAVKADTKDKYYSTTSTQSSTKSYRKANTSGVYVKVLKAGRSRDVAISVFADANKGKGKPHWVNVSGSDGATLGKYVTAGHTYHLTNYAVERYGKNVPIQLFVSNGSGKKVEFYWSPDCR</sequence>
<geneLocation type="plasmid" evidence="2 3">
    <name>unnamed2</name>
</geneLocation>
<organism evidence="2 3">
    <name type="scientific">Paenalkalicoccus suaedae</name>
    <dbReference type="NCBI Taxonomy" id="2592382"/>
    <lineage>
        <taxon>Bacteria</taxon>
        <taxon>Bacillati</taxon>
        <taxon>Bacillota</taxon>
        <taxon>Bacilli</taxon>
        <taxon>Bacillales</taxon>
        <taxon>Bacillaceae</taxon>
        <taxon>Paenalkalicoccus</taxon>
    </lineage>
</organism>
<dbReference type="KEGG" id="psua:FLK61_00405"/>
<keyword evidence="1" id="KW-0732">Signal</keyword>
<proteinExistence type="predicted"/>
<name>A0A856M5G4_9BACI</name>
<reference evidence="2 3" key="1">
    <citation type="submission" date="2019-07" db="EMBL/GenBank/DDBJ databases">
        <title>Bacillus alkalisoli sp. nov. isolated from saline soil.</title>
        <authorList>
            <person name="Sun J.-Q."/>
            <person name="Xu L."/>
        </authorList>
    </citation>
    <scope>NUCLEOTIDE SEQUENCE [LARGE SCALE GENOMIC DNA]</scope>
    <source>
        <strain evidence="2 3">M4U3P1</strain>
        <plasmid evidence="2 3">unnamed2</plasmid>
    </source>
</reference>
<gene>
    <name evidence="2" type="ORF">FLK61_00405</name>
</gene>
<feature type="signal peptide" evidence="1">
    <location>
        <begin position="1"/>
        <end position="31"/>
    </location>
</feature>
<dbReference type="AlphaFoldDB" id="A0A856M5G4"/>
<evidence type="ECO:0000313" key="3">
    <source>
        <dbReference type="Proteomes" id="UP000318138"/>
    </source>
</evidence>
<dbReference type="RefSeq" id="WP_010890184.1">
    <property type="nucleotide sequence ID" value="NZ_CP041371.1"/>
</dbReference>
<accession>A0A856M5G4</accession>
<dbReference type="EMBL" id="CP041371">
    <property type="protein sequence ID" value="QDK92313.1"/>
    <property type="molecule type" value="Genomic_DNA"/>
</dbReference>
<evidence type="ECO:0000256" key="1">
    <source>
        <dbReference type="SAM" id="SignalP"/>
    </source>
</evidence>
<keyword evidence="2" id="KW-0614">Plasmid</keyword>
<feature type="chain" id="PRO_5033055907" evidence="1">
    <location>
        <begin position="32"/>
        <end position="146"/>
    </location>
</feature>
<protein>
    <submittedName>
        <fullName evidence="2">Uncharacterized protein</fullName>
    </submittedName>
</protein>